<reference evidence="2 3" key="1">
    <citation type="submission" date="2016-11" db="EMBL/GenBank/DDBJ databases">
        <title>Mixed transmission modes and dynamic genome evolution in an obligate animal-bacterial symbiosis.</title>
        <authorList>
            <person name="Russell S.L."/>
            <person name="Corbett-Detig R.B."/>
            <person name="Cavanaugh C.M."/>
        </authorList>
    </citation>
    <scope>NUCLEOTIDE SEQUENCE [LARGE SCALE GENOMIC DNA]</scope>
    <source>
        <strain evidence="2">Sveles-Q1</strain>
    </source>
</reference>
<dbReference type="Proteomes" id="UP000191110">
    <property type="component" value="Unassembled WGS sequence"/>
</dbReference>
<comment type="caution">
    <text evidence="2">The sequence shown here is derived from an EMBL/GenBank/DDBJ whole genome shotgun (WGS) entry which is preliminary data.</text>
</comment>
<evidence type="ECO:0000259" key="1">
    <source>
        <dbReference type="Pfam" id="PF14341"/>
    </source>
</evidence>
<dbReference type="OrthoDB" id="5722773at2"/>
<sequence length="422" mass="43292">MMPFTPHNFPKQQRGAATLLISLALLISITLISVYTARTTIMEQKIAANDFRTKQAFEAADAGMEYAIAYIRGPGGVDKDANGALDTNIVDSNSDGTYNTNTLTLSTGATYTIALSGSTGSVIVTSTGTSDDGTATRTITQTIGSVDPLPNEPHTPLTTRGGAFIGGSATVINPEGKATIWSGGNVDLGSNNSTATMVADPTDATYPACIGSPEAPCDVERSSDKDNEGFDLVENDANLSALSSDDYFLNFFGLDKTTYRNTRVEIESTGATATNNHDAASPGINLAQETVVWVDGGGPGNNVSIGGVTVGCASSVNVNANYEDSACDNNNGDPPFDAALPTITIIDGDASATGSTTLLGLVYITGDFNITGNVTVVGAVIVEGQTLSSGGGSLDIIYNSRVLGNAGGEGNSASLAGSWRDF</sequence>
<proteinExistence type="predicted"/>
<organism evidence="2 3">
    <name type="scientific">Solemya pervernicosa gill symbiont</name>
    <dbReference type="NCBI Taxonomy" id="642797"/>
    <lineage>
        <taxon>Bacteria</taxon>
        <taxon>Pseudomonadati</taxon>
        <taxon>Pseudomonadota</taxon>
        <taxon>Gammaproteobacteria</taxon>
        <taxon>sulfur-oxidizing symbionts</taxon>
    </lineage>
</organism>
<accession>A0A1T2L8S2</accession>
<gene>
    <name evidence="2" type="ORF">BOW53_04260</name>
</gene>
<dbReference type="InterPro" id="IPR025746">
    <property type="entry name" value="PilX_N_dom"/>
</dbReference>
<feature type="domain" description="Type 4 fimbrial biogenesis protein PilX N-terminal" evidence="1">
    <location>
        <begin position="14"/>
        <end position="65"/>
    </location>
</feature>
<dbReference type="EMBL" id="MPRL01000011">
    <property type="protein sequence ID" value="OOZ41336.1"/>
    <property type="molecule type" value="Genomic_DNA"/>
</dbReference>
<dbReference type="AlphaFoldDB" id="A0A1T2L8S2"/>
<dbReference type="RefSeq" id="WP_078482840.1">
    <property type="nucleotide sequence ID" value="NZ_MPRL01000011.1"/>
</dbReference>
<keyword evidence="3" id="KW-1185">Reference proteome</keyword>
<dbReference type="Pfam" id="PF14341">
    <property type="entry name" value="PilX_N"/>
    <property type="match status" value="1"/>
</dbReference>
<name>A0A1T2L8S2_9GAMM</name>
<evidence type="ECO:0000313" key="2">
    <source>
        <dbReference type="EMBL" id="OOZ41336.1"/>
    </source>
</evidence>
<evidence type="ECO:0000313" key="3">
    <source>
        <dbReference type="Proteomes" id="UP000191110"/>
    </source>
</evidence>
<protein>
    <recommendedName>
        <fullName evidence="1">Type 4 fimbrial biogenesis protein PilX N-terminal domain-containing protein</fullName>
    </recommendedName>
</protein>